<dbReference type="InterPro" id="IPR020846">
    <property type="entry name" value="MFS_dom"/>
</dbReference>
<sequence>MPVVDLDARTTQLTVDAALTSAGEFRRGQHVQLLLVGLAWCLAALHTLVATVTSCFDPLRRAGEVTCVKPDDVTCTAALANGTICTLPRETWQWAQPGGSLISEFDLVCSRRWLLYFQTSCFFIAVLAGCVAWQVSSERYGRRRLLYAGAGLCGLSAVMASTAPSLWMYLAFRCASGLGMGGMGLAAFALATEVSGPSWRAFVGLLINLFFSVGACAATLLAWWVPSWRLLTFLSGAACLAYLSTWSLVTESPQWLLLKGRKGEATAALAALAFANGTRPPEHPLADPTALLGNTQRGLRDVLGSSRLRHRLVLLGGAWFAASTSYFSLLLLADGISRGRSSSDDSVYVTLLSAFAYEVPGIAAAGLAVERAGRKATSLAAFLQAGACLIGAALSRSTAQRALVVAARFGLAASFASLYVHTAELFPVAVREHGMAASNFFARAGAAISPLFAFLQFQLRSSFVPLLVLGSLCLAAAFLAALLPETLGDKIPETIHELNVSLSLRRRRSWRVALAGMLRPSSSLASQRSTASFQAQQQEEAVVVVASQRST</sequence>
<comment type="subcellular location">
    <subcellularLocation>
        <location evidence="1">Membrane</location>
        <topology evidence="1">Multi-pass membrane protein</topology>
    </subcellularLocation>
</comment>
<evidence type="ECO:0000313" key="7">
    <source>
        <dbReference type="EMBL" id="KAI3428283.1"/>
    </source>
</evidence>
<feature type="transmembrane region" description="Helical" evidence="5">
    <location>
        <begin position="376"/>
        <end position="395"/>
    </location>
</feature>
<dbReference type="PROSITE" id="PS00216">
    <property type="entry name" value="SUGAR_TRANSPORT_1"/>
    <property type="match status" value="1"/>
</dbReference>
<feature type="transmembrane region" description="Helical" evidence="5">
    <location>
        <begin position="440"/>
        <end position="457"/>
    </location>
</feature>
<evidence type="ECO:0000256" key="2">
    <source>
        <dbReference type="ARBA" id="ARBA00022692"/>
    </source>
</evidence>
<dbReference type="GO" id="GO:0016020">
    <property type="term" value="C:membrane"/>
    <property type="evidence" value="ECO:0007669"/>
    <property type="project" value="UniProtKB-SubCell"/>
</dbReference>
<reference evidence="7" key="2">
    <citation type="submission" date="2020-11" db="EMBL/GenBank/DDBJ databases">
        <authorList>
            <person name="Cecchin M."/>
            <person name="Marcolungo L."/>
            <person name="Rossato M."/>
            <person name="Girolomoni L."/>
            <person name="Cosentino E."/>
            <person name="Cuine S."/>
            <person name="Li-Beisson Y."/>
            <person name="Delledonne M."/>
            <person name="Ballottari M."/>
        </authorList>
    </citation>
    <scope>NUCLEOTIDE SEQUENCE</scope>
    <source>
        <strain evidence="7">211/11P</strain>
        <tissue evidence="7">Whole cell</tissue>
    </source>
</reference>
<feature type="transmembrane region" description="Helical" evidence="5">
    <location>
        <begin position="230"/>
        <end position="249"/>
    </location>
</feature>
<feature type="transmembrane region" description="Helical" evidence="5">
    <location>
        <begin position="170"/>
        <end position="190"/>
    </location>
</feature>
<proteinExistence type="predicted"/>
<evidence type="ECO:0000256" key="5">
    <source>
        <dbReference type="SAM" id="Phobius"/>
    </source>
</evidence>
<keyword evidence="3 5" id="KW-1133">Transmembrane helix</keyword>
<dbReference type="AlphaFoldDB" id="A0A9D4TKP1"/>
<feature type="transmembrane region" description="Helical" evidence="5">
    <location>
        <begin position="145"/>
        <end position="164"/>
    </location>
</feature>
<reference evidence="7" key="1">
    <citation type="journal article" date="2019" name="Plant J.">
        <title>Chlorella vulgaris genome assembly and annotation reveals the molecular basis for metabolic acclimation to high light conditions.</title>
        <authorList>
            <person name="Cecchin M."/>
            <person name="Marcolungo L."/>
            <person name="Rossato M."/>
            <person name="Girolomoni L."/>
            <person name="Cosentino E."/>
            <person name="Cuine S."/>
            <person name="Li-Beisson Y."/>
            <person name="Delledonne M."/>
            <person name="Ballottari M."/>
        </authorList>
    </citation>
    <scope>NUCLEOTIDE SEQUENCE</scope>
    <source>
        <strain evidence="7">211/11P</strain>
    </source>
</reference>
<feature type="transmembrane region" description="Helical" evidence="5">
    <location>
        <begin position="463"/>
        <end position="483"/>
    </location>
</feature>
<evidence type="ECO:0000259" key="6">
    <source>
        <dbReference type="PROSITE" id="PS50850"/>
    </source>
</evidence>
<accession>A0A9D4TKP1</accession>
<keyword evidence="8" id="KW-1185">Reference proteome</keyword>
<keyword evidence="4 5" id="KW-0472">Membrane</keyword>
<feature type="domain" description="Major facilitator superfamily (MFS) profile" evidence="6">
    <location>
        <begin position="32"/>
        <end position="488"/>
    </location>
</feature>
<evidence type="ECO:0000313" key="8">
    <source>
        <dbReference type="Proteomes" id="UP001055712"/>
    </source>
</evidence>
<evidence type="ECO:0000256" key="1">
    <source>
        <dbReference type="ARBA" id="ARBA00004141"/>
    </source>
</evidence>
<evidence type="ECO:0000256" key="4">
    <source>
        <dbReference type="ARBA" id="ARBA00023136"/>
    </source>
</evidence>
<dbReference type="Gene3D" id="1.20.1250.20">
    <property type="entry name" value="MFS general substrate transporter like domains"/>
    <property type="match status" value="1"/>
</dbReference>
<keyword evidence="2 5" id="KW-0812">Transmembrane</keyword>
<feature type="transmembrane region" description="Helical" evidence="5">
    <location>
        <begin position="312"/>
        <end position="332"/>
    </location>
</feature>
<feature type="transmembrane region" description="Helical" evidence="5">
    <location>
        <begin position="401"/>
        <end position="420"/>
    </location>
</feature>
<dbReference type="SUPFAM" id="SSF103473">
    <property type="entry name" value="MFS general substrate transporter"/>
    <property type="match status" value="1"/>
</dbReference>
<feature type="transmembrane region" description="Helical" evidence="5">
    <location>
        <begin position="347"/>
        <end position="369"/>
    </location>
</feature>
<dbReference type="Pfam" id="PF00083">
    <property type="entry name" value="Sugar_tr"/>
    <property type="match status" value="1"/>
</dbReference>
<dbReference type="PROSITE" id="PS50850">
    <property type="entry name" value="MFS"/>
    <property type="match status" value="1"/>
</dbReference>
<dbReference type="GO" id="GO:0022857">
    <property type="term" value="F:transmembrane transporter activity"/>
    <property type="evidence" value="ECO:0007669"/>
    <property type="project" value="InterPro"/>
</dbReference>
<dbReference type="PANTHER" id="PTHR24064">
    <property type="entry name" value="SOLUTE CARRIER FAMILY 22 MEMBER"/>
    <property type="match status" value="1"/>
</dbReference>
<dbReference type="InterPro" id="IPR036259">
    <property type="entry name" value="MFS_trans_sf"/>
</dbReference>
<feature type="transmembrane region" description="Helical" evidence="5">
    <location>
        <begin position="33"/>
        <end position="52"/>
    </location>
</feature>
<feature type="transmembrane region" description="Helical" evidence="5">
    <location>
        <begin position="202"/>
        <end position="224"/>
    </location>
</feature>
<protein>
    <recommendedName>
        <fullName evidence="6">Major facilitator superfamily (MFS) profile domain-containing protein</fullName>
    </recommendedName>
</protein>
<dbReference type="OrthoDB" id="3936150at2759"/>
<dbReference type="EMBL" id="SIDB01000009">
    <property type="protein sequence ID" value="KAI3428283.1"/>
    <property type="molecule type" value="Genomic_DNA"/>
</dbReference>
<organism evidence="7 8">
    <name type="scientific">Chlorella vulgaris</name>
    <name type="common">Green alga</name>
    <dbReference type="NCBI Taxonomy" id="3077"/>
    <lineage>
        <taxon>Eukaryota</taxon>
        <taxon>Viridiplantae</taxon>
        <taxon>Chlorophyta</taxon>
        <taxon>core chlorophytes</taxon>
        <taxon>Trebouxiophyceae</taxon>
        <taxon>Chlorellales</taxon>
        <taxon>Chlorellaceae</taxon>
        <taxon>Chlorella clade</taxon>
        <taxon>Chlorella</taxon>
    </lineage>
</organism>
<dbReference type="InterPro" id="IPR005829">
    <property type="entry name" value="Sugar_transporter_CS"/>
</dbReference>
<feature type="transmembrane region" description="Helical" evidence="5">
    <location>
        <begin position="113"/>
        <end position="133"/>
    </location>
</feature>
<dbReference type="InterPro" id="IPR005828">
    <property type="entry name" value="MFS_sugar_transport-like"/>
</dbReference>
<dbReference type="Proteomes" id="UP001055712">
    <property type="component" value="Unassembled WGS sequence"/>
</dbReference>
<comment type="caution">
    <text evidence="7">The sequence shown here is derived from an EMBL/GenBank/DDBJ whole genome shotgun (WGS) entry which is preliminary data.</text>
</comment>
<name>A0A9D4TKP1_CHLVU</name>
<gene>
    <name evidence="7" type="ORF">D9Q98_006662</name>
</gene>
<evidence type="ECO:0000256" key="3">
    <source>
        <dbReference type="ARBA" id="ARBA00022989"/>
    </source>
</evidence>